<comment type="subcellular location">
    <subcellularLocation>
        <location evidence="1 8">Cell outer membrane</location>
        <topology evidence="1 8">Multi-pass membrane protein</topology>
    </subcellularLocation>
</comment>
<dbReference type="AlphaFoldDB" id="A0A7J5A875"/>
<evidence type="ECO:0000256" key="5">
    <source>
        <dbReference type="ARBA" id="ARBA00023077"/>
    </source>
</evidence>
<dbReference type="SUPFAM" id="SSF56935">
    <property type="entry name" value="Porins"/>
    <property type="match status" value="1"/>
</dbReference>
<keyword evidence="13" id="KW-1185">Reference proteome</keyword>
<keyword evidence="2 8" id="KW-0813">Transport</keyword>
<evidence type="ECO:0000313" key="12">
    <source>
        <dbReference type="EMBL" id="KAB1153698.1"/>
    </source>
</evidence>
<dbReference type="SUPFAM" id="SSF49464">
    <property type="entry name" value="Carboxypeptidase regulatory domain-like"/>
    <property type="match status" value="1"/>
</dbReference>
<dbReference type="Pfam" id="PF00593">
    <property type="entry name" value="TonB_dep_Rec_b-barrel"/>
    <property type="match status" value="1"/>
</dbReference>
<evidence type="ECO:0000256" key="9">
    <source>
        <dbReference type="RuleBase" id="RU003357"/>
    </source>
</evidence>
<protein>
    <submittedName>
        <fullName evidence="12">SusC/RagA family TonB-linked outer membrane protein</fullName>
    </submittedName>
</protein>
<dbReference type="InterPro" id="IPR037066">
    <property type="entry name" value="Plug_dom_sf"/>
</dbReference>
<dbReference type="Pfam" id="PF13715">
    <property type="entry name" value="CarbopepD_reg_2"/>
    <property type="match status" value="1"/>
</dbReference>
<evidence type="ECO:0000259" key="10">
    <source>
        <dbReference type="Pfam" id="PF00593"/>
    </source>
</evidence>
<name>A0A7J5A875_9FLAO</name>
<feature type="domain" description="TonB-dependent receptor plug" evidence="11">
    <location>
        <begin position="136"/>
        <end position="267"/>
    </location>
</feature>
<dbReference type="InterPro" id="IPR036942">
    <property type="entry name" value="Beta-barrel_TonB_sf"/>
</dbReference>
<keyword evidence="7 8" id="KW-0998">Cell outer membrane</keyword>
<dbReference type="InterPro" id="IPR039426">
    <property type="entry name" value="TonB-dep_rcpt-like"/>
</dbReference>
<accession>A0A7J5A875</accession>
<dbReference type="InterPro" id="IPR012910">
    <property type="entry name" value="Plug_dom"/>
</dbReference>
<evidence type="ECO:0000313" key="13">
    <source>
        <dbReference type="Proteomes" id="UP000490922"/>
    </source>
</evidence>
<dbReference type="Gene3D" id="2.40.170.20">
    <property type="entry name" value="TonB-dependent receptor, beta-barrel domain"/>
    <property type="match status" value="1"/>
</dbReference>
<evidence type="ECO:0000256" key="3">
    <source>
        <dbReference type="ARBA" id="ARBA00022452"/>
    </source>
</evidence>
<keyword evidence="4 8" id="KW-0812">Transmembrane</keyword>
<comment type="similarity">
    <text evidence="8 9">Belongs to the TonB-dependent receptor family.</text>
</comment>
<evidence type="ECO:0000256" key="7">
    <source>
        <dbReference type="ARBA" id="ARBA00023237"/>
    </source>
</evidence>
<evidence type="ECO:0000256" key="8">
    <source>
        <dbReference type="PROSITE-ProRule" id="PRU01360"/>
    </source>
</evidence>
<evidence type="ECO:0000256" key="6">
    <source>
        <dbReference type="ARBA" id="ARBA00023136"/>
    </source>
</evidence>
<evidence type="ECO:0000256" key="1">
    <source>
        <dbReference type="ARBA" id="ARBA00004571"/>
    </source>
</evidence>
<evidence type="ECO:0000256" key="4">
    <source>
        <dbReference type="ARBA" id="ARBA00022692"/>
    </source>
</evidence>
<dbReference type="Gene3D" id="2.60.40.1120">
    <property type="entry name" value="Carboxypeptidase-like, regulatory domain"/>
    <property type="match status" value="1"/>
</dbReference>
<keyword evidence="6 8" id="KW-0472">Membrane</keyword>
<dbReference type="NCBIfam" id="TIGR04056">
    <property type="entry name" value="OMP_RagA_SusC"/>
    <property type="match status" value="1"/>
</dbReference>
<reference evidence="12 13" key="1">
    <citation type="submission" date="2019-09" db="EMBL/GenBank/DDBJ databases">
        <title>Flavobacterium sp. nov., isolated from glacier ice.</title>
        <authorList>
            <person name="Liu Q."/>
        </authorList>
    </citation>
    <scope>NUCLEOTIDE SEQUENCE [LARGE SCALE GENOMIC DNA]</scope>
    <source>
        <strain evidence="12 13">NBRC 112527</strain>
    </source>
</reference>
<dbReference type="Gene3D" id="2.170.130.10">
    <property type="entry name" value="TonB-dependent receptor, plug domain"/>
    <property type="match status" value="1"/>
</dbReference>
<dbReference type="Proteomes" id="UP000490922">
    <property type="component" value="Unassembled WGS sequence"/>
</dbReference>
<keyword evidence="3 8" id="KW-1134">Transmembrane beta strand</keyword>
<dbReference type="InterPro" id="IPR023996">
    <property type="entry name" value="TonB-dep_OMP_SusC/RagA"/>
</dbReference>
<gene>
    <name evidence="12" type="ORF">F6464_14015</name>
</gene>
<dbReference type="InterPro" id="IPR023997">
    <property type="entry name" value="TonB-dep_OMP_SusC/RagA_CS"/>
</dbReference>
<dbReference type="GO" id="GO:0009279">
    <property type="term" value="C:cell outer membrane"/>
    <property type="evidence" value="ECO:0007669"/>
    <property type="project" value="UniProtKB-SubCell"/>
</dbReference>
<dbReference type="OrthoDB" id="9768177at2"/>
<dbReference type="InterPro" id="IPR000531">
    <property type="entry name" value="Beta-barrel_TonB"/>
</dbReference>
<keyword evidence="5 9" id="KW-0798">TonB box</keyword>
<organism evidence="12 13">
    <name type="scientific">Flavobacterium luteum</name>
    <dbReference type="NCBI Taxonomy" id="2026654"/>
    <lineage>
        <taxon>Bacteria</taxon>
        <taxon>Pseudomonadati</taxon>
        <taxon>Bacteroidota</taxon>
        <taxon>Flavobacteriia</taxon>
        <taxon>Flavobacteriales</taxon>
        <taxon>Flavobacteriaceae</taxon>
        <taxon>Flavobacterium</taxon>
    </lineage>
</organism>
<comment type="caution">
    <text evidence="12">The sequence shown here is derived from an EMBL/GenBank/DDBJ whole genome shotgun (WGS) entry which is preliminary data.</text>
</comment>
<dbReference type="EMBL" id="WAEM01000013">
    <property type="protein sequence ID" value="KAB1153698.1"/>
    <property type="molecule type" value="Genomic_DNA"/>
</dbReference>
<feature type="domain" description="TonB-dependent receptor-like beta-barrel" evidence="10">
    <location>
        <begin position="417"/>
        <end position="817"/>
    </location>
</feature>
<dbReference type="InterPro" id="IPR008969">
    <property type="entry name" value="CarboxyPept-like_regulatory"/>
</dbReference>
<evidence type="ECO:0000256" key="2">
    <source>
        <dbReference type="ARBA" id="ARBA00022448"/>
    </source>
</evidence>
<sequence>MTTENSKFTYMKSINNVIRSKILLLFLFLSLRLLATESNQELQNPVKGKVVTKSDGLGLPGATITIKGTKLSTISDLDGNFTIEVLDEKSVLVVTYTGFKTQEIPLNGRTSINVALEETTTVLDDVVVVGYGTQKKGDLTGAITKIKASDLNRGSANLNAAQMLEGRVAGVFINQNTANPGADPTIRIRGNGTMDVAKAGRPNSDNQNPLYTPLIGASADPLVIVDGFQLSHLRDMNTISPNDIESFTVLKDASATAIYGARGANGVIIITTKNGRKFSKMDVNYYTQFGVNTIIKELPLLNASQYLNFYSDIINNPSIKIPSDNFKIYFTPVEIDNVLKTGVNTNWQRKVLAKTTANQSHFLTLSGGSETLKYNVSGNYLTSNTVVAPGDYERYNGKTRIGYEKGKFAFDASLSYTNEKNNNDRYLYNYYENDENNQSKFTYWYALLSDPTQSVYNPDGTFSKSRIVELGYNENPLYAPSVTTSFWIQKTNYLNTSMRYEILPGLKLNTILGTSKVSYEAFKSVRAIWNGGAPDYTNNFASAVYRSSGDTMLEVFADYNKKFGDKHSFNAVIGASKGQKKYNDIEAAGFDFPNSDFGFDRLQASSIPTPPRTSRFRSTSRSFFGRVNYNFDDKYLVQFNLRADGASQFGENNNIGYFPSASFGWKINKEPFMKKFSSLWNLKLRLSYGAAGNDNLPNGLTSLRYTYDTYSSDTNLQLAMNYRPNPNLKWETITTTNLGIDLGYKNLTATLDLYSKKSTDLLLIKDLPAETGFIKEILNQGKVENKGVELTLGYNFYSVFGSKMNYAPQINFSYNYSIVTDLGGETVIPSGTDIYAGRGFLGRTMLREEGQPLNSFYLYHFDGIWQLGEETQATKYGARPGDPKMRDTDKNGVLDNRDKYHAGNADPTTTVGFANNIYYKNFEFKAFFQGVFGNKVYNQTRLILENPDLGFLNNQSPVVLDRWTPTNPSNTNSSKLNPTTLAYRESDKYLDDASFVRLKEVNIIYHWKMKPEMQLRELTFGLGVTNVFTVTPYKGLNPEVWHFDNQWNVNPYTRTVTLSLNVNF</sequence>
<dbReference type="PROSITE" id="PS52016">
    <property type="entry name" value="TONB_DEPENDENT_REC_3"/>
    <property type="match status" value="1"/>
</dbReference>
<dbReference type="Pfam" id="PF07715">
    <property type="entry name" value="Plug"/>
    <property type="match status" value="1"/>
</dbReference>
<dbReference type="NCBIfam" id="TIGR04057">
    <property type="entry name" value="SusC_RagA_signa"/>
    <property type="match status" value="1"/>
</dbReference>
<evidence type="ECO:0000259" key="11">
    <source>
        <dbReference type="Pfam" id="PF07715"/>
    </source>
</evidence>
<proteinExistence type="inferred from homology"/>